<reference evidence="1 2" key="1">
    <citation type="journal article" date="2022" name="bioRxiv">
        <title>The genome of the oomycete Peronosclerospora sorghi, a cosmopolitan pathogen of maize and sorghum, is inflated with dispersed pseudogenes.</title>
        <authorList>
            <person name="Fletcher K."/>
            <person name="Martin F."/>
            <person name="Isakeit T."/>
            <person name="Cavanaugh K."/>
            <person name="Magill C."/>
            <person name="Michelmore R."/>
        </authorList>
    </citation>
    <scope>NUCLEOTIDE SEQUENCE [LARGE SCALE GENOMIC DNA]</scope>
    <source>
        <strain evidence="1">P6</strain>
    </source>
</reference>
<accession>A0ACC0WWT4</accession>
<proteinExistence type="predicted"/>
<organism evidence="1 2">
    <name type="scientific">Peronosclerospora sorghi</name>
    <dbReference type="NCBI Taxonomy" id="230839"/>
    <lineage>
        <taxon>Eukaryota</taxon>
        <taxon>Sar</taxon>
        <taxon>Stramenopiles</taxon>
        <taxon>Oomycota</taxon>
        <taxon>Peronosporomycetes</taxon>
        <taxon>Peronosporales</taxon>
        <taxon>Peronosporaceae</taxon>
        <taxon>Peronosclerospora</taxon>
    </lineage>
</organism>
<comment type="caution">
    <text evidence="1">The sequence shown here is derived from an EMBL/GenBank/DDBJ whole genome shotgun (WGS) entry which is preliminary data.</text>
</comment>
<name>A0ACC0WWT4_9STRA</name>
<evidence type="ECO:0000313" key="1">
    <source>
        <dbReference type="EMBL" id="KAI9923227.1"/>
    </source>
</evidence>
<evidence type="ECO:0000313" key="2">
    <source>
        <dbReference type="Proteomes" id="UP001163321"/>
    </source>
</evidence>
<dbReference type="EMBL" id="CM047580">
    <property type="protein sequence ID" value="KAI9923227.1"/>
    <property type="molecule type" value="Genomic_DNA"/>
</dbReference>
<keyword evidence="2" id="KW-1185">Reference proteome</keyword>
<sequence>MSEAGMEPDASTCSNRSTEKSKRLLPKELRKRRRLAKLQVTEENQTLHSSQDTSTSVRLIQEVQEASESDLDAPNGPQEKQKDAAGSPSMAAETSPSLPHADQKLPPATVATALNSLYTLPLLGAKKQPQSSASVQTIFRVADLPPDAVPKAKVSILTALPYPFLRVKYSLSGCISSQIKKQALQRFVAVSDKSATQHPSSSNAMRWQQALHYFAYPADSLTTAKLLHRTRGPTHTLVLDPPDERKREEESLLMARWNSWQEAFRDVYMNFRRQKFDGEFDSPFYVRSSDFVVYFQYKTNSGRAASSLESIGSIIDLCRQHDPLTKDVNVQVGNKTNQQKLCAVMSQSSKKTRKILHHLNVKYVMPYVNTNQTQREAGEFDMLAEKLEGDLRGNECTNGNESVGRALETIHRADSLLLFHGHDAVHGLYEFLINRAPKWSQDIPELYALYPFAHASIRSLRVKSFGRVGGALDESLPQDELSNSSTLFRIEISGFCFPVSIASMLAVLKDEWEAVRSSENFMPSSPTEKPIADGTLKNQIALRTYMEAVTGAERLNAVNLDAQVANSGSQEDHRMRQQELEFSKKRVEVVVVTKMESTYNVEISSTRP</sequence>
<gene>
    <name evidence="1" type="ORF">PsorP6_002017</name>
</gene>
<dbReference type="Proteomes" id="UP001163321">
    <property type="component" value="Chromosome 1"/>
</dbReference>
<protein>
    <submittedName>
        <fullName evidence="1">Uncharacterized protein</fullName>
    </submittedName>
</protein>